<dbReference type="InterPro" id="IPR029039">
    <property type="entry name" value="Flavoprotein-like_sf"/>
</dbReference>
<accession>A0A239N0W9</accession>
<dbReference type="RefSeq" id="WP_089252164.1">
    <property type="nucleotide sequence ID" value="NZ_FZOW01000025.1"/>
</dbReference>
<reference evidence="3" key="1">
    <citation type="submission" date="2017-06" db="EMBL/GenBank/DDBJ databases">
        <authorList>
            <person name="Varghese N."/>
            <person name="Submissions S."/>
        </authorList>
    </citation>
    <scope>NUCLEOTIDE SEQUENCE [LARGE SCALE GENOMIC DNA]</scope>
    <source>
        <strain evidence="3">JCM 23211</strain>
    </source>
</reference>
<evidence type="ECO:0000313" key="2">
    <source>
        <dbReference type="EMBL" id="SNT48113.1"/>
    </source>
</evidence>
<dbReference type="GO" id="GO:0010181">
    <property type="term" value="F:FMN binding"/>
    <property type="evidence" value="ECO:0007669"/>
    <property type="project" value="TreeGrafter"/>
</dbReference>
<dbReference type="Proteomes" id="UP000198327">
    <property type="component" value="Unassembled WGS sequence"/>
</dbReference>
<protein>
    <submittedName>
        <fullName evidence="2">FMN reductase</fullName>
    </submittedName>
</protein>
<dbReference type="PANTHER" id="PTHR30543:SF21">
    <property type="entry name" value="NAD(P)H-DEPENDENT FMN REDUCTASE LOT6"/>
    <property type="match status" value="1"/>
</dbReference>
<dbReference type="OrthoDB" id="9812295at2"/>
<organism evidence="2 3">
    <name type="scientific">Rhodococcoides kyotonense</name>
    <dbReference type="NCBI Taxonomy" id="398843"/>
    <lineage>
        <taxon>Bacteria</taxon>
        <taxon>Bacillati</taxon>
        <taxon>Actinomycetota</taxon>
        <taxon>Actinomycetes</taxon>
        <taxon>Mycobacteriales</taxon>
        <taxon>Nocardiaceae</taxon>
        <taxon>Rhodococcoides</taxon>
    </lineage>
</organism>
<sequence length="189" mass="20091">MSTPYILGLGGSTRIGSSTEVVVRGILARAEELGCETQMFAGPDLMLPPYDPGTELDASASALVDAFRRADAVVIGSPGYHGSISGLIKNALDYTEALRTDDRVYFDGVPVGCVATAFGWQGAVNTLSTLRQITHALRGWPTPLGIALNTSDKTLIEDGRVVNTSVLESMSKMVDQLASFVLRRQVQSA</sequence>
<proteinExistence type="predicted"/>
<evidence type="ECO:0000313" key="3">
    <source>
        <dbReference type="Proteomes" id="UP000198327"/>
    </source>
</evidence>
<gene>
    <name evidence="2" type="ORF">SAMN05421642_12550</name>
</gene>
<dbReference type="InterPro" id="IPR005025">
    <property type="entry name" value="FMN_Rdtase-like_dom"/>
</dbReference>
<name>A0A239N0W9_9NOCA</name>
<evidence type="ECO:0000259" key="1">
    <source>
        <dbReference type="Pfam" id="PF03358"/>
    </source>
</evidence>
<feature type="domain" description="NADPH-dependent FMN reductase-like" evidence="1">
    <location>
        <begin position="6"/>
        <end position="144"/>
    </location>
</feature>
<dbReference type="Gene3D" id="3.40.50.360">
    <property type="match status" value="1"/>
</dbReference>
<dbReference type="AlphaFoldDB" id="A0A239N0W9"/>
<dbReference type="Pfam" id="PF03358">
    <property type="entry name" value="FMN_red"/>
    <property type="match status" value="1"/>
</dbReference>
<dbReference type="PANTHER" id="PTHR30543">
    <property type="entry name" value="CHROMATE REDUCTASE"/>
    <property type="match status" value="1"/>
</dbReference>
<dbReference type="EMBL" id="FZOW01000025">
    <property type="protein sequence ID" value="SNT48113.1"/>
    <property type="molecule type" value="Genomic_DNA"/>
</dbReference>
<keyword evidence="3" id="KW-1185">Reference proteome</keyword>
<dbReference type="GO" id="GO:0016491">
    <property type="term" value="F:oxidoreductase activity"/>
    <property type="evidence" value="ECO:0007669"/>
    <property type="project" value="InterPro"/>
</dbReference>
<dbReference type="GO" id="GO:0005829">
    <property type="term" value="C:cytosol"/>
    <property type="evidence" value="ECO:0007669"/>
    <property type="project" value="TreeGrafter"/>
</dbReference>
<dbReference type="InterPro" id="IPR050712">
    <property type="entry name" value="NAD(P)H-dep_reductase"/>
</dbReference>
<dbReference type="SUPFAM" id="SSF52218">
    <property type="entry name" value="Flavoproteins"/>
    <property type="match status" value="1"/>
</dbReference>